<protein>
    <submittedName>
        <fullName evidence="1">Uncharacterized protein</fullName>
    </submittedName>
</protein>
<keyword evidence="2" id="KW-1185">Reference proteome</keyword>
<dbReference type="EMBL" id="BGPR01013169">
    <property type="protein sequence ID" value="GBN59524.1"/>
    <property type="molecule type" value="Genomic_DNA"/>
</dbReference>
<evidence type="ECO:0000313" key="2">
    <source>
        <dbReference type="Proteomes" id="UP000499080"/>
    </source>
</evidence>
<dbReference type="AlphaFoldDB" id="A0A4Y2Q7W3"/>
<accession>A0A4Y2Q7W3</accession>
<evidence type="ECO:0000313" key="1">
    <source>
        <dbReference type="EMBL" id="GBN59524.1"/>
    </source>
</evidence>
<comment type="caution">
    <text evidence="1">The sequence shown here is derived from an EMBL/GenBank/DDBJ whole genome shotgun (WGS) entry which is preliminary data.</text>
</comment>
<dbReference type="Proteomes" id="UP000499080">
    <property type="component" value="Unassembled WGS sequence"/>
</dbReference>
<proteinExistence type="predicted"/>
<organism evidence="1 2">
    <name type="scientific">Araneus ventricosus</name>
    <name type="common">Orbweaver spider</name>
    <name type="synonym">Epeira ventricosa</name>
    <dbReference type="NCBI Taxonomy" id="182803"/>
    <lineage>
        <taxon>Eukaryota</taxon>
        <taxon>Metazoa</taxon>
        <taxon>Ecdysozoa</taxon>
        <taxon>Arthropoda</taxon>
        <taxon>Chelicerata</taxon>
        <taxon>Arachnida</taxon>
        <taxon>Araneae</taxon>
        <taxon>Araneomorphae</taxon>
        <taxon>Entelegynae</taxon>
        <taxon>Araneoidea</taxon>
        <taxon>Araneidae</taxon>
        <taxon>Araneus</taxon>
    </lineage>
</organism>
<gene>
    <name evidence="1" type="ORF">AVEN_48457_1</name>
</gene>
<name>A0A4Y2Q7W3_ARAVE</name>
<sequence length="93" mass="10588">MDVIIPPLPSIYRIIRVLCHRLQGQTASKRDSIEEPPCDRVWSTLNPSGPNVLPLGWCRSLERGYQLRSRHLTTVQNSEVRSKIALVLLQNEA</sequence>
<reference evidence="1 2" key="1">
    <citation type="journal article" date="2019" name="Sci. Rep.">
        <title>Orb-weaving spider Araneus ventricosus genome elucidates the spidroin gene catalogue.</title>
        <authorList>
            <person name="Kono N."/>
            <person name="Nakamura H."/>
            <person name="Ohtoshi R."/>
            <person name="Moran D.A.P."/>
            <person name="Shinohara A."/>
            <person name="Yoshida Y."/>
            <person name="Fujiwara M."/>
            <person name="Mori M."/>
            <person name="Tomita M."/>
            <person name="Arakawa K."/>
        </authorList>
    </citation>
    <scope>NUCLEOTIDE SEQUENCE [LARGE SCALE GENOMIC DNA]</scope>
</reference>